<organism evidence="3 4">
    <name type="scientific">Paenibacillus chitinolyticus</name>
    <dbReference type="NCBI Taxonomy" id="79263"/>
    <lineage>
        <taxon>Bacteria</taxon>
        <taxon>Bacillati</taxon>
        <taxon>Bacillota</taxon>
        <taxon>Bacilli</taxon>
        <taxon>Bacillales</taxon>
        <taxon>Paenibacillaceae</taxon>
        <taxon>Paenibacillus</taxon>
    </lineage>
</organism>
<evidence type="ECO:0000259" key="1">
    <source>
        <dbReference type="SMART" id="SM00382"/>
    </source>
</evidence>
<dbReference type="SMART" id="SM00382">
    <property type="entry name" value="AAA"/>
    <property type="match status" value="1"/>
</dbReference>
<dbReference type="OrthoDB" id="3193269at2"/>
<dbReference type="EMBL" id="JAMDMJ010000037">
    <property type="protein sequence ID" value="MCY9598934.1"/>
    <property type="molecule type" value="Genomic_DNA"/>
</dbReference>
<accession>A0A410X3F8</accession>
<feature type="domain" description="AAA+ ATPase" evidence="1">
    <location>
        <begin position="260"/>
        <end position="404"/>
    </location>
</feature>
<dbReference type="InterPro" id="IPR027417">
    <property type="entry name" value="P-loop_NTPase"/>
</dbReference>
<dbReference type="Proteomes" id="UP000288943">
    <property type="component" value="Chromosome"/>
</dbReference>
<evidence type="ECO:0000313" key="2">
    <source>
        <dbReference type="EMBL" id="MCY9598934.1"/>
    </source>
</evidence>
<dbReference type="AlphaFoldDB" id="A0A410X3F8"/>
<evidence type="ECO:0000313" key="5">
    <source>
        <dbReference type="Proteomes" id="UP001527202"/>
    </source>
</evidence>
<dbReference type="SUPFAM" id="SSF52540">
    <property type="entry name" value="P-loop containing nucleoside triphosphate hydrolases"/>
    <property type="match status" value="1"/>
</dbReference>
<dbReference type="Pfam" id="PF09848">
    <property type="entry name" value="SLFN-g3_helicase"/>
    <property type="match status" value="1"/>
</dbReference>
<dbReference type="InterPro" id="IPR018647">
    <property type="entry name" value="SLFN_3-like_DNA/RNA_helicase"/>
</dbReference>
<dbReference type="Gene3D" id="3.40.50.300">
    <property type="entry name" value="P-loop containing nucleotide triphosphate hydrolases"/>
    <property type="match status" value="1"/>
</dbReference>
<protein>
    <submittedName>
        <fullName evidence="3">DUF2075 domain-containing protein</fullName>
    </submittedName>
</protein>
<dbReference type="KEGG" id="pchi:PC41400_27110"/>
<sequence>MIIYSSNALKFRESVDNNQITKQIESAFVKRMGKKPSQGEKRAWNNSMQFMERIIRNSHIADDCGILIEYNIPSTSKRIDFIVAGKDDNDNDNFIIVELKQWDSAQATDREDVVKAFIGGNTRETPHPSYQAWSYRQFLNDMNEAIFTNEINGYSCAYLHNYPTINPDPLQSSQYEDIIREAPLFLANDSIKLQEFLRKHVGKGNGLNLLYLIENGRIRPSKKLIDHVDGLFAGNSEFVLLDEQKVAYETIMSLAKETETKKTIIIQGGPGTGKSVISMNALGGLLKHKLNAKFVAPNASFRTVMVETLTKQKARNKTRTKMLFAGSGQFYDTPENFYDVLIVDEAHRLKGKGAFQYRGDNQIEDIIKSSKVNVFFIDDFQRIRPDDIGSIAEIRRIAEENHSEVHKYSLSAQFRCSGAEGFINWVDDVFQIRPTANYDGWDHRSFEFDIVDSPNKLYEIIKSKNEAGFKARLLAGFAWNWTAEADGNGNGEVTDVIIEEHNFQMPWNARSISNTWAIHENGINQIGCVHTSQGLEFDYVGVIIGNDLKFDLEQLKLYADYDEYKDRVGKRGLKYDNEKLSILVKNIYKVLISRGIKGCFLYCRNKELQEYLCQRLNIVGQR</sequence>
<dbReference type="Proteomes" id="UP001527202">
    <property type="component" value="Unassembled WGS sequence"/>
</dbReference>
<gene>
    <name evidence="2" type="ORF">M5X16_24555</name>
    <name evidence="3" type="ORF">PC41400_27110</name>
</gene>
<dbReference type="InterPro" id="IPR003593">
    <property type="entry name" value="AAA+_ATPase"/>
</dbReference>
<proteinExistence type="predicted"/>
<evidence type="ECO:0000313" key="3">
    <source>
        <dbReference type="EMBL" id="QAV21146.1"/>
    </source>
</evidence>
<dbReference type="EMBL" id="CP026520">
    <property type="protein sequence ID" value="QAV21146.1"/>
    <property type="molecule type" value="Genomic_DNA"/>
</dbReference>
<name>A0A410X3F8_9BACL</name>
<reference evidence="3 4" key="1">
    <citation type="submission" date="2018-01" db="EMBL/GenBank/DDBJ databases">
        <title>The whole genome sequencing and assembly of Paenibacillus chitinolyticus KCCM 41400 strain.</title>
        <authorList>
            <person name="Kim J.-Y."/>
            <person name="Park M.-K."/>
            <person name="Lee Y.-J."/>
            <person name="Yi H."/>
            <person name="Bahn Y.-S."/>
            <person name="Kim J.F."/>
            <person name="Lee D.-W."/>
        </authorList>
    </citation>
    <scope>NUCLEOTIDE SEQUENCE [LARGE SCALE GENOMIC DNA]</scope>
    <source>
        <strain evidence="3 4">KCCM 41400</strain>
    </source>
</reference>
<keyword evidence="5" id="KW-1185">Reference proteome</keyword>
<evidence type="ECO:0000313" key="4">
    <source>
        <dbReference type="Proteomes" id="UP000288943"/>
    </source>
</evidence>
<reference evidence="2 5" key="2">
    <citation type="submission" date="2022-05" db="EMBL/GenBank/DDBJ databases">
        <title>Genome Sequencing of Bee-Associated Microbes.</title>
        <authorList>
            <person name="Dunlap C."/>
        </authorList>
    </citation>
    <scope>NUCLEOTIDE SEQUENCE [LARGE SCALE GENOMIC DNA]</scope>
    <source>
        <strain evidence="2 5">NRRL B-23120</strain>
    </source>
</reference>
<dbReference type="RefSeq" id="WP_042234748.1">
    <property type="nucleotide sequence ID" value="NZ_CP026520.1"/>
</dbReference>
<dbReference type="GeneID" id="95378464"/>